<name>A0A1L7N1M0_9CAUD</name>
<evidence type="ECO:0000313" key="2">
    <source>
        <dbReference type="Proteomes" id="UP000222831"/>
    </source>
</evidence>
<sequence length="177" mass="20350">MIKHYYTRTFDDARGVMVCEDRQMTPQAALKYFVRAEVYYGSKMVFVSEDEVRTKSGCFGAVDDMVFSGSKEDLAEIYEIARFLVDDTNAETASYNFHHSKDQKFNKMASEFMTDILSARRPWSAAIWHMLVRKEGLPNKDMRMIDVETAFEMIYCDGYDPKSVFELAGIECAAVES</sequence>
<organism evidence="1 2">
    <name type="scientific">Ralstonia phage RP12</name>
    <dbReference type="NCBI Taxonomy" id="1923889"/>
    <lineage>
        <taxon>Viruses</taxon>
        <taxon>Duplodnaviria</taxon>
        <taxon>Heunggongvirae</taxon>
        <taxon>Uroviricota</taxon>
        <taxon>Caudoviricetes</taxon>
        <taxon>Chimalliviridae</taxon>
        <taxon>Ripduovirus</taxon>
        <taxon>Ripduovirus RP12</taxon>
    </lineage>
</organism>
<accession>A0A1L7N1M0</accession>
<keyword evidence="2" id="KW-1185">Reference proteome</keyword>
<dbReference type="EMBL" id="AP017924">
    <property type="protein sequence ID" value="BAW19164.1"/>
    <property type="molecule type" value="Genomic_DNA"/>
</dbReference>
<evidence type="ECO:0000313" key="1">
    <source>
        <dbReference type="EMBL" id="BAW19164.1"/>
    </source>
</evidence>
<reference evidence="1 2" key="1">
    <citation type="submission" date="2016-12" db="EMBL/GenBank/DDBJ databases">
        <title>Characterization of two jumbo phages RP12 and RP31 infecting the phytopathogen Ralstonia solanacearum.</title>
        <authorList>
            <person name="Kawasaki T."/>
            <person name="Yoshikawa G."/>
            <person name="Ogata H."/>
            <person name="Yamada T."/>
        </authorList>
    </citation>
    <scope>NUCLEOTIDE SEQUENCE [LARGE SCALE GENOMIC DNA]</scope>
    <source>
        <strain evidence="1 2">RP12</strain>
    </source>
</reference>
<protein>
    <submittedName>
        <fullName evidence="1">Uncharacterized protein</fullName>
    </submittedName>
</protein>
<dbReference type="GeneID" id="40074585"/>
<dbReference type="KEGG" id="vg:40074585"/>
<dbReference type="Proteomes" id="UP000222831">
    <property type="component" value="Segment"/>
</dbReference>
<proteinExistence type="predicted"/>
<dbReference type="RefSeq" id="YP_009598883.1">
    <property type="nucleotide sequence ID" value="NC_041911.1"/>
</dbReference>